<dbReference type="GO" id="GO:0003677">
    <property type="term" value="F:DNA binding"/>
    <property type="evidence" value="ECO:0007669"/>
    <property type="project" value="UniProtKB-UniRule"/>
</dbReference>
<feature type="binding site" evidence="11">
    <location>
        <position position="393"/>
    </location>
    <ligand>
        <name>Zn(2+)</name>
        <dbReference type="ChEBI" id="CHEBI:29105"/>
        <label>2</label>
    </ligand>
</feature>
<dbReference type="InterPro" id="IPR027417">
    <property type="entry name" value="P-loop_NTPase"/>
</dbReference>
<dbReference type="InterPro" id="IPR005259">
    <property type="entry name" value="PriA"/>
</dbReference>
<dbReference type="GO" id="GO:0006269">
    <property type="term" value="P:DNA replication, synthesis of primer"/>
    <property type="evidence" value="ECO:0007669"/>
    <property type="project" value="UniProtKB-KW"/>
</dbReference>
<feature type="binding site" evidence="11">
    <location>
        <position position="367"/>
    </location>
    <ligand>
        <name>Zn(2+)</name>
        <dbReference type="ChEBI" id="CHEBI:29105"/>
        <label>1</label>
    </ligand>
</feature>
<evidence type="ECO:0000256" key="8">
    <source>
        <dbReference type="ARBA" id="ARBA00022840"/>
    </source>
</evidence>
<sequence>MVNKYAEIIPLRRLIRNLAVFDYQIPKELRKEIKKGQLVEISFQNSKFLGVVSNLKETTNIPMTKIKEIARIVQKKPVITAEQFKLVDWMSNYYFVAKSTILKSVVPNFPKNPLKSEPRLSSLSPLLKIPQKLVPWLTREVKKYSSSICQSASLVSAQKEILLAFYAVLLRNKTNQRVTLIIVPDHAELNSILSLLNSKEIALIHSALNTREYFQQWEKVWKNKAKVIIGTRLAVFLPFSRLDQIIVHLEEDENHKNADQNPRFHIREAAQQLVKNYRAKILFTSQTPSLEMFKKITEGQIEPIDSPPPSTAIINVVSMEEEIKKGNFSGISENLNLLITQTINQKKSVFLFLNRKGMATSYLCQDCHWIARCPECLLLFATYEKNYFFCQHCKKQEPLVLKCPQCQGSNLKSAGKGIQAVEKELSTLFPQTTVHRVDQGVPIKEHYTGIVIGTEFALRNLKLSNIGAIGIVSADNLLYLPDFRSEERTYQLINRVIHFTPTPAPTIIQTFTPENKCMQAVAKQDFKRFAKEELKMRAALHWPPVWHLVRLIYQQKEAKIAEKEVNQTYQVLTQALKSRAIELSEPFTAHIPRRRGKYQWQLVLKIQPNHPLELKKIIQLIPDDWIVDVDPLTLL</sequence>
<keyword evidence="10" id="KW-0413">Isomerase</keyword>
<comment type="function">
    <text evidence="11">Initiates the restart of stalled replication forks, which reloads the replicative helicase on sites other than the origin of replication. Recognizes and binds to abandoned replication forks and remodels them to uncover a helicase loading site. Promotes assembly of the primosome at these replication forks.</text>
</comment>
<dbReference type="PANTHER" id="PTHR30580:SF0">
    <property type="entry name" value="PRIMOSOMAL PROTEIN N"/>
    <property type="match status" value="1"/>
</dbReference>
<dbReference type="NCBIfam" id="TIGR00595">
    <property type="entry name" value="priA"/>
    <property type="match status" value="1"/>
</dbReference>
<dbReference type="Pfam" id="PF17764">
    <property type="entry name" value="PriA_3primeBD"/>
    <property type="match status" value="1"/>
</dbReference>
<evidence type="ECO:0000259" key="13">
    <source>
        <dbReference type="Pfam" id="PF18074"/>
    </source>
</evidence>
<dbReference type="GO" id="GO:0006302">
    <property type="term" value="P:double-strand break repair"/>
    <property type="evidence" value="ECO:0007669"/>
    <property type="project" value="InterPro"/>
</dbReference>
<feature type="binding site" evidence="11">
    <location>
        <position position="390"/>
    </location>
    <ligand>
        <name>Zn(2+)</name>
        <dbReference type="ChEBI" id="CHEBI:29105"/>
        <label>2</label>
    </ligand>
</feature>
<dbReference type="Gene3D" id="3.40.1440.60">
    <property type="entry name" value="PriA, 3(prime) DNA-binding domain"/>
    <property type="match status" value="1"/>
</dbReference>
<reference evidence="14 15" key="1">
    <citation type="submission" date="2017-09" db="EMBL/GenBank/DDBJ databases">
        <title>Depth-based differentiation of microbial function through sediment-hosted aquifers and enrichment of novel symbionts in the deep terrestrial subsurface.</title>
        <authorList>
            <person name="Probst A.J."/>
            <person name="Ladd B."/>
            <person name="Jarett J.K."/>
            <person name="Geller-Mcgrath D.E."/>
            <person name="Sieber C.M."/>
            <person name="Emerson J.B."/>
            <person name="Anantharaman K."/>
            <person name="Thomas B.C."/>
            <person name="Malmstrom R."/>
            <person name="Stieglmeier M."/>
            <person name="Klingl A."/>
            <person name="Woyke T."/>
            <person name="Ryan C.M."/>
            <person name="Banfield J.F."/>
        </authorList>
    </citation>
    <scope>NUCLEOTIDE SEQUENCE [LARGE SCALE GENOMIC DNA]</scope>
    <source>
        <strain evidence="14">CG08_land_8_20_14_0_20_40_16</strain>
    </source>
</reference>
<keyword evidence="1 11" id="KW-0639">Primosome</keyword>
<dbReference type="HAMAP" id="MF_00983">
    <property type="entry name" value="PriA"/>
    <property type="match status" value="1"/>
</dbReference>
<dbReference type="Pfam" id="PF18074">
    <property type="entry name" value="PriA_C"/>
    <property type="match status" value="1"/>
</dbReference>
<evidence type="ECO:0000256" key="2">
    <source>
        <dbReference type="ARBA" id="ARBA00022705"/>
    </source>
</evidence>
<evidence type="ECO:0000259" key="12">
    <source>
        <dbReference type="Pfam" id="PF17764"/>
    </source>
</evidence>
<evidence type="ECO:0000256" key="11">
    <source>
        <dbReference type="HAMAP-Rule" id="MF_00983"/>
    </source>
</evidence>
<feature type="binding site" evidence="11">
    <location>
        <position position="364"/>
    </location>
    <ligand>
        <name>Zn(2+)</name>
        <dbReference type="ChEBI" id="CHEBI:29105"/>
        <label>1</label>
    </ligand>
</feature>
<evidence type="ECO:0000256" key="10">
    <source>
        <dbReference type="ARBA" id="ARBA00023235"/>
    </source>
</evidence>
<feature type="domain" description="Primosomal protein N C-terminal" evidence="13">
    <location>
        <begin position="544"/>
        <end position="631"/>
    </location>
</feature>
<dbReference type="GO" id="GO:0006310">
    <property type="term" value="P:DNA recombination"/>
    <property type="evidence" value="ECO:0007669"/>
    <property type="project" value="InterPro"/>
</dbReference>
<dbReference type="AlphaFoldDB" id="A0A2H0YU93"/>
<organism evidence="14 15">
    <name type="scientific">Candidatus Kerfeldbacteria bacterium CG08_land_8_20_14_0_20_40_16</name>
    <dbReference type="NCBI Taxonomy" id="2014244"/>
    <lineage>
        <taxon>Bacteria</taxon>
        <taxon>Candidatus Kerfeldiibacteriota</taxon>
    </lineage>
</organism>
<dbReference type="GO" id="GO:0016787">
    <property type="term" value="F:hydrolase activity"/>
    <property type="evidence" value="ECO:0007669"/>
    <property type="project" value="UniProtKB-KW"/>
</dbReference>
<dbReference type="EMBL" id="PEXU01000060">
    <property type="protein sequence ID" value="PIS42057.1"/>
    <property type="molecule type" value="Genomic_DNA"/>
</dbReference>
<comment type="caution">
    <text evidence="11">As this protein does not have any detectable helicase domains, it probably does not have helicase activity.</text>
</comment>
<proteinExistence type="inferred from homology"/>
<evidence type="ECO:0000256" key="1">
    <source>
        <dbReference type="ARBA" id="ARBA00022515"/>
    </source>
</evidence>
<dbReference type="InterPro" id="IPR041236">
    <property type="entry name" value="PriA_C"/>
</dbReference>
<dbReference type="InterPro" id="IPR041222">
    <property type="entry name" value="PriA_3primeBD"/>
</dbReference>
<keyword evidence="4 11" id="KW-0547">Nucleotide-binding</keyword>
<keyword evidence="7 11" id="KW-0862">Zinc</keyword>
<keyword evidence="2 11" id="KW-0235">DNA replication</keyword>
<feature type="binding site" evidence="11">
    <location>
        <position position="373"/>
    </location>
    <ligand>
        <name>Zn(2+)</name>
        <dbReference type="ChEBI" id="CHEBI:29105"/>
        <label>2</label>
    </ligand>
</feature>
<comment type="subunit">
    <text evidence="11">Component of the replication restart primosome.</text>
</comment>
<comment type="similarity">
    <text evidence="11">Belongs to the helicase family. PriA subfamily.</text>
</comment>
<keyword evidence="8 11" id="KW-0067">ATP-binding</keyword>
<evidence type="ECO:0000256" key="6">
    <source>
        <dbReference type="ARBA" id="ARBA00022806"/>
    </source>
</evidence>
<dbReference type="GO" id="GO:0005524">
    <property type="term" value="F:ATP binding"/>
    <property type="evidence" value="ECO:0007669"/>
    <property type="project" value="UniProtKB-UniRule"/>
</dbReference>
<protein>
    <recommendedName>
        <fullName evidence="11">Probable replication restart protein PriA</fullName>
    </recommendedName>
    <alternativeName>
        <fullName evidence="11">Putative ATP-dependent DNA helicase PriA</fullName>
    </alternativeName>
</protein>
<dbReference type="Gene3D" id="3.40.50.300">
    <property type="entry name" value="P-loop containing nucleotide triphosphate hydrolases"/>
    <property type="match status" value="1"/>
</dbReference>
<evidence type="ECO:0000256" key="7">
    <source>
        <dbReference type="ARBA" id="ARBA00022833"/>
    </source>
</evidence>
<keyword evidence="3 11" id="KW-0479">Metal-binding</keyword>
<dbReference type="GO" id="GO:0008270">
    <property type="term" value="F:zinc ion binding"/>
    <property type="evidence" value="ECO:0007669"/>
    <property type="project" value="UniProtKB-UniRule"/>
</dbReference>
<dbReference type="Proteomes" id="UP000231542">
    <property type="component" value="Unassembled WGS sequence"/>
</dbReference>
<accession>A0A2H0YU93</accession>
<dbReference type="PANTHER" id="PTHR30580">
    <property type="entry name" value="PRIMOSOMAL PROTEIN N"/>
    <property type="match status" value="1"/>
</dbReference>
<evidence type="ECO:0000256" key="5">
    <source>
        <dbReference type="ARBA" id="ARBA00022801"/>
    </source>
</evidence>
<dbReference type="GO" id="GO:0043138">
    <property type="term" value="F:3'-5' DNA helicase activity"/>
    <property type="evidence" value="ECO:0007669"/>
    <property type="project" value="TreeGrafter"/>
</dbReference>
<evidence type="ECO:0000256" key="3">
    <source>
        <dbReference type="ARBA" id="ARBA00022723"/>
    </source>
</evidence>
<dbReference type="SUPFAM" id="SSF52540">
    <property type="entry name" value="P-loop containing nucleoside triphosphate hydrolases"/>
    <property type="match status" value="1"/>
</dbReference>
<evidence type="ECO:0000256" key="4">
    <source>
        <dbReference type="ARBA" id="ARBA00022741"/>
    </source>
</evidence>
<evidence type="ECO:0000256" key="9">
    <source>
        <dbReference type="ARBA" id="ARBA00023125"/>
    </source>
</evidence>
<keyword evidence="6" id="KW-0347">Helicase</keyword>
<feature type="domain" description="Primosomal protein N' 3' DNA-binding" evidence="12">
    <location>
        <begin position="20"/>
        <end position="107"/>
    </location>
</feature>
<name>A0A2H0YU93_9BACT</name>
<keyword evidence="5" id="KW-0378">Hydrolase</keyword>
<evidence type="ECO:0000313" key="14">
    <source>
        <dbReference type="EMBL" id="PIS42057.1"/>
    </source>
</evidence>
<feature type="binding site" evidence="11">
    <location>
        <position position="406"/>
    </location>
    <ligand>
        <name>Zn(2+)</name>
        <dbReference type="ChEBI" id="CHEBI:29105"/>
        <label>1</label>
    </ligand>
</feature>
<keyword evidence="9 11" id="KW-0238">DNA-binding</keyword>
<gene>
    <name evidence="11 14" type="primary">priA</name>
    <name evidence="14" type="ORF">COT24_05550</name>
</gene>
<dbReference type="GO" id="GO:1990077">
    <property type="term" value="C:primosome complex"/>
    <property type="evidence" value="ECO:0007669"/>
    <property type="project" value="UniProtKB-UniRule"/>
</dbReference>
<feature type="binding site" evidence="11">
    <location>
        <position position="403"/>
    </location>
    <ligand>
        <name>Zn(2+)</name>
        <dbReference type="ChEBI" id="CHEBI:29105"/>
        <label>1</label>
    </ligand>
</feature>
<dbReference type="InterPro" id="IPR042115">
    <property type="entry name" value="PriA_3primeBD_sf"/>
</dbReference>
<feature type="binding site" evidence="11">
    <location>
        <position position="376"/>
    </location>
    <ligand>
        <name>Zn(2+)</name>
        <dbReference type="ChEBI" id="CHEBI:29105"/>
        <label>2</label>
    </ligand>
</feature>
<dbReference type="GO" id="GO:0006270">
    <property type="term" value="P:DNA replication initiation"/>
    <property type="evidence" value="ECO:0007669"/>
    <property type="project" value="TreeGrafter"/>
</dbReference>
<comment type="caution">
    <text evidence="14">The sequence shown here is derived from an EMBL/GenBank/DDBJ whole genome shotgun (WGS) entry which is preliminary data.</text>
</comment>
<evidence type="ECO:0000313" key="15">
    <source>
        <dbReference type="Proteomes" id="UP000231542"/>
    </source>
</evidence>
<comment type="cofactor">
    <cofactor evidence="11">
        <name>Zn(2+)</name>
        <dbReference type="ChEBI" id="CHEBI:29105"/>
    </cofactor>
    <text evidence="11">Binds 2 zinc ions per subunit.</text>
</comment>